<gene>
    <name evidence="3" type="ORF">D1012_07880</name>
</gene>
<sequence>MAFTPRRRRFAARSQRKTSPQPRSCHSLGQKNMRQMKMLALETILADLKHGTTAGPVAAGTTMPLCGIMSGTPILTLSGIIPVEFIAPGDKVITRSGARTVTAVDIAIVQNARVIRISEGVLGKDRPEADLHVAPRQPLLIRDWRAKALAGLIRAVMPAERLVDGDYIRPETLAEARIVTLRFAEPQVIFAAGLELGCEAG</sequence>
<dbReference type="AlphaFoldDB" id="A0A411Z422"/>
<protein>
    <recommendedName>
        <fullName evidence="2">Hedgehog/Intein (Hint) domain-containing protein</fullName>
    </recommendedName>
</protein>
<evidence type="ECO:0000259" key="2">
    <source>
        <dbReference type="Pfam" id="PF13403"/>
    </source>
</evidence>
<evidence type="ECO:0000313" key="3">
    <source>
        <dbReference type="EMBL" id="RGP37811.1"/>
    </source>
</evidence>
<reference evidence="3 4" key="1">
    <citation type="submission" date="2018-08" db="EMBL/GenBank/DDBJ databases">
        <title>Flavobacterium tibetense sp. nov., isolated from a wetland YonghuCo on Tibetan Plateau.</title>
        <authorList>
            <person name="Phurbu D."/>
            <person name="Lu H."/>
            <person name="Xing P."/>
        </authorList>
    </citation>
    <scope>NUCLEOTIDE SEQUENCE [LARGE SCALE GENOMIC DNA]</scope>
    <source>
        <strain evidence="3 4">DJC</strain>
    </source>
</reference>
<accession>A0A411Z422</accession>
<dbReference type="Pfam" id="PF13403">
    <property type="entry name" value="Hint_2"/>
    <property type="match status" value="1"/>
</dbReference>
<evidence type="ECO:0000313" key="4">
    <source>
        <dbReference type="Proteomes" id="UP000284547"/>
    </source>
</evidence>
<feature type="compositionally biased region" description="Basic residues" evidence="1">
    <location>
        <begin position="1"/>
        <end position="16"/>
    </location>
</feature>
<dbReference type="Proteomes" id="UP000284547">
    <property type="component" value="Unassembled WGS sequence"/>
</dbReference>
<name>A0A411Z422_9RHOB</name>
<dbReference type="SUPFAM" id="SSF51294">
    <property type="entry name" value="Hedgehog/intein (Hint) domain"/>
    <property type="match status" value="1"/>
</dbReference>
<evidence type="ECO:0000256" key="1">
    <source>
        <dbReference type="SAM" id="MobiDB-lite"/>
    </source>
</evidence>
<feature type="domain" description="Hedgehog/Intein (Hint)" evidence="2">
    <location>
        <begin position="69"/>
        <end position="195"/>
    </location>
</feature>
<comment type="caution">
    <text evidence="3">The sequence shown here is derived from an EMBL/GenBank/DDBJ whole genome shotgun (WGS) entry which is preliminary data.</text>
</comment>
<feature type="region of interest" description="Disordered" evidence="1">
    <location>
        <begin position="1"/>
        <end position="27"/>
    </location>
</feature>
<proteinExistence type="predicted"/>
<dbReference type="InterPro" id="IPR036844">
    <property type="entry name" value="Hint_dom_sf"/>
</dbReference>
<organism evidence="3 4">
    <name type="scientific">Pseudotabrizicola alkalilacus</name>
    <dbReference type="NCBI Taxonomy" id="2305252"/>
    <lineage>
        <taxon>Bacteria</taxon>
        <taxon>Pseudomonadati</taxon>
        <taxon>Pseudomonadota</taxon>
        <taxon>Alphaproteobacteria</taxon>
        <taxon>Rhodobacterales</taxon>
        <taxon>Paracoccaceae</taxon>
        <taxon>Pseudotabrizicola</taxon>
    </lineage>
</organism>
<dbReference type="InterPro" id="IPR028992">
    <property type="entry name" value="Hedgehog/Intein_dom"/>
</dbReference>
<dbReference type="EMBL" id="QWEY01000003">
    <property type="protein sequence ID" value="RGP37811.1"/>
    <property type="molecule type" value="Genomic_DNA"/>
</dbReference>
<feature type="compositionally biased region" description="Polar residues" evidence="1">
    <location>
        <begin position="17"/>
        <end position="27"/>
    </location>
</feature>
<keyword evidence="4" id="KW-1185">Reference proteome</keyword>